<evidence type="ECO:0000313" key="3">
    <source>
        <dbReference type="Proteomes" id="UP000784294"/>
    </source>
</evidence>
<sequence length="144" mass="14549">MLVCATNGSLSGDTLTSALCLSSALAATNIPNDVQPSSFTSATKPSFGCIDSSSSIFPSSVGHPDVLSGAPVSISSLPLPSTVSSSSSSSSLSSSSSSSYSPSSSSPSSSPSQNNLLHSNKSEMTRSTNREAMQINCFQPCEGR</sequence>
<dbReference type="AlphaFoldDB" id="A0A448WP81"/>
<gene>
    <name evidence="2" type="ORF">PXEA_LOCUS10134</name>
</gene>
<reference evidence="2" key="1">
    <citation type="submission" date="2018-11" db="EMBL/GenBank/DDBJ databases">
        <authorList>
            <consortium name="Pathogen Informatics"/>
        </authorList>
    </citation>
    <scope>NUCLEOTIDE SEQUENCE</scope>
</reference>
<evidence type="ECO:0000313" key="2">
    <source>
        <dbReference type="EMBL" id="VEL16694.1"/>
    </source>
</evidence>
<protein>
    <submittedName>
        <fullName evidence="2">Uncharacterized protein</fullName>
    </submittedName>
</protein>
<feature type="region of interest" description="Disordered" evidence="1">
    <location>
        <begin position="78"/>
        <end position="144"/>
    </location>
</feature>
<dbReference type="EMBL" id="CAAALY010029530">
    <property type="protein sequence ID" value="VEL16694.1"/>
    <property type="molecule type" value="Genomic_DNA"/>
</dbReference>
<keyword evidence="3" id="KW-1185">Reference proteome</keyword>
<feature type="compositionally biased region" description="Low complexity" evidence="1">
    <location>
        <begin position="78"/>
        <end position="112"/>
    </location>
</feature>
<comment type="caution">
    <text evidence="2">The sequence shown here is derived from an EMBL/GenBank/DDBJ whole genome shotgun (WGS) entry which is preliminary data.</text>
</comment>
<dbReference type="Proteomes" id="UP000784294">
    <property type="component" value="Unassembled WGS sequence"/>
</dbReference>
<proteinExistence type="predicted"/>
<name>A0A448WP81_9PLAT</name>
<accession>A0A448WP81</accession>
<evidence type="ECO:0000256" key="1">
    <source>
        <dbReference type="SAM" id="MobiDB-lite"/>
    </source>
</evidence>
<organism evidence="2 3">
    <name type="scientific">Protopolystoma xenopodis</name>
    <dbReference type="NCBI Taxonomy" id="117903"/>
    <lineage>
        <taxon>Eukaryota</taxon>
        <taxon>Metazoa</taxon>
        <taxon>Spiralia</taxon>
        <taxon>Lophotrochozoa</taxon>
        <taxon>Platyhelminthes</taxon>
        <taxon>Monogenea</taxon>
        <taxon>Polyopisthocotylea</taxon>
        <taxon>Polystomatidea</taxon>
        <taxon>Polystomatidae</taxon>
        <taxon>Protopolystoma</taxon>
    </lineage>
</organism>